<comment type="caution">
    <text evidence="2">The sequence shown here is derived from an EMBL/GenBank/DDBJ whole genome shotgun (WGS) entry which is preliminary data.</text>
</comment>
<dbReference type="AlphaFoldDB" id="A0A9X8UJQ7"/>
<evidence type="ECO:0000313" key="3">
    <source>
        <dbReference type="Proteomes" id="UP000294682"/>
    </source>
</evidence>
<dbReference type="Proteomes" id="UP000294682">
    <property type="component" value="Unassembled WGS sequence"/>
</dbReference>
<evidence type="ECO:0000313" key="2">
    <source>
        <dbReference type="EMBL" id="TCL43207.1"/>
    </source>
</evidence>
<protein>
    <submittedName>
        <fullName evidence="2">Uncharacterized protein</fullName>
    </submittedName>
</protein>
<keyword evidence="3" id="KW-1185">Reference proteome</keyword>
<keyword evidence="1" id="KW-1133">Transmembrane helix</keyword>
<reference evidence="2 3" key="1">
    <citation type="submission" date="2019-03" db="EMBL/GenBank/DDBJ databases">
        <title>Genomic Encyclopedia of Type Strains, Phase IV (KMG-IV): sequencing the most valuable type-strain genomes for metagenomic binning, comparative biology and taxonomic classification.</title>
        <authorList>
            <person name="Goeker M."/>
        </authorList>
    </citation>
    <scope>NUCLEOTIDE SEQUENCE [LARGE SCALE GENOMIC DNA]</scope>
    <source>
        <strain evidence="2 3">DSM 100433</strain>
    </source>
</reference>
<sequence length="145" mass="16015">METIQTMASELLINLALGIITLLGAYGMYYITRAAGKVREQTRQIKDQQRRQLLLDALDDVETLATVTVAAIEQTTAKELREAVMDGEVSKDELIALSLKAYEDIKAKVAPEAQRVIADNLGSFDDYLTRLIESKVLEIKAATGQ</sequence>
<organism evidence="2 3">
    <name type="scientific">Harryflintia acetispora</name>
    <dbReference type="NCBI Taxonomy" id="1849041"/>
    <lineage>
        <taxon>Bacteria</taxon>
        <taxon>Bacillati</taxon>
        <taxon>Bacillota</taxon>
        <taxon>Clostridia</taxon>
        <taxon>Eubacteriales</taxon>
        <taxon>Oscillospiraceae</taxon>
        <taxon>Harryflintia</taxon>
    </lineage>
</organism>
<keyword evidence="1" id="KW-0812">Transmembrane</keyword>
<evidence type="ECO:0000256" key="1">
    <source>
        <dbReference type="SAM" id="Phobius"/>
    </source>
</evidence>
<dbReference type="EMBL" id="SLUK01000006">
    <property type="protein sequence ID" value="TCL43207.1"/>
    <property type="molecule type" value="Genomic_DNA"/>
</dbReference>
<dbReference type="RefSeq" id="WP_132084581.1">
    <property type="nucleotide sequence ID" value="NZ_SLUK01000006.1"/>
</dbReference>
<proteinExistence type="predicted"/>
<name>A0A9X8UJQ7_9FIRM</name>
<accession>A0A9X8UJQ7</accession>
<gene>
    <name evidence="2" type="ORF">EDD78_10667</name>
</gene>
<keyword evidence="1" id="KW-0472">Membrane</keyword>
<feature type="transmembrane region" description="Helical" evidence="1">
    <location>
        <begin position="12"/>
        <end position="31"/>
    </location>
</feature>